<keyword evidence="6" id="KW-0670">Pyruvate</keyword>
<evidence type="ECO:0000313" key="6">
    <source>
        <dbReference type="EMBL" id="BCT75702.1"/>
    </source>
</evidence>
<evidence type="ECO:0000256" key="1">
    <source>
        <dbReference type="ARBA" id="ARBA00001964"/>
    </source>
</evidence>
<proteinExistence type="predicted"/>
<dbReference type="NCBIfam" id="TIGR03181">
    <property type="entry name" value="PDH_E1_alph_x"/>
    <property type="match status" value="1"/>
</dbReference>
<sequence>MSSYQMLTGDDGLPIQLLSPEGERRPHERYDRLVADLDHDALVGLYEDMVVARRIDAEGTALQRQGQVALWPPFLGQEAAQIGSARATRPDDFIFASYREIAVAYARGIPAEDLMKQWRGTQNAGWDPFEFNMAPTQVVIGAQPLHAVGYAMGVQFDGAETAVITYFGDGATSQGDVNEAMVFAASYQAPVVLFCQNNHWAISEPVGLQAHVPIGLRAPGFGIPSVRVDGNDVLACLAVTREALEHAREGHGPSYIEAVTYRMGAHTTADDPTRYRDANELEDWRGRDPISRFEAYLIHADILDAARRAAVAAKADAVAAELREATIHMPDPEPEELFEHVYAGSHPILERQRDQFGRYHAVFADHPESVAYSDFTEGAR</sequence>
<gene>
    <name evidence="6" type="ORF">SCMU_15440</name>
</gene>
<evidence type="ECO:0000259" key="5">
    <source>
        <dbReference type="Pfam" id="PF00676"/>
    </source>
</evidence>
<dbReference type="Gene3D" id="3.40.50.970">
    <property type="match status" value="1"/>
</dbReference>
<reference evidence="6 7" key="1">
    <citation type="journal article" date="2021" name="J. Biosci. Bioeng.">
        <title>Identification and characterization of a chc gene cluster responsible for the aromatization pathway of cyclohexanecarboxylate degradation in Sinomonas cyclohexanicum ATCC 51369.</title>
        <authorList>
            <person name="Yamamoto T."/>
            <person name="Hasegawa Y."/>
            <person name="Lau P.C.K."/>
            <person name="Iwaki H."/>
        </authorList>
    </citation>
    <scope>NUCLEOTIDE SEQUENCE [LARGE SCALE GENOMIC DNA]</scope>
    <source>
        <strain evidence="6 7">ATCC 51369</strain>
    </source>
</reference>
<keyword evidence="3" id="KW-0786">Thiamine pyrophosphate</keyword>
<name>A0ABN6FHY5_SINCY</name>
<dbReference type="PANTHER" id="PTHR43380">
    <property type="entry name" value="2-OXOISOVALERATE DEHYDROGENASE SUBUNIT ALPHA, MITOCHONDRIAL"/>
    <property type="match status" value="1"/>
</dbReference>
<dbReference type="PANTHER" id="PTHR43380:SF1">
    <property type="entry name" value="2-OXOISOVALERATE DEHYDROGENASE SUBUNIT ALPHA, MITOCHONDRIAL"/>
    <property type="match status" value="1"/>
</dbReference>
<feature type="domain" description="Dehydrogenase E1 component" evidence="5">
    <location>
        <begin position="48"/>
        <end position="320"/>
    </location>
</feature>
<evidence type="ECO:0000256" key="2">
    <source>
        <dbReference type="ARBA" id="ARBA00023002"/>
    </source>
</evidence>
<evidence type="ECO:0000256" key="3">
    <source>
        <dbReference type="ARBA" id="ARBA00023052"/>
    </source>
</evidence>
<dbReference type="InterPro" id="IPR029061">
    <property type="entry name" value="THDP-binding"/>
</dbReference>
<protein>
    <submittedName>
        <fullName evidence="6">Pyruvate dehydrogenase E1 component alpha subunit</fullName>
    </submittedName>
</protein>
<evidence type="ECO:0000313" key="7">
    <source>
        <dbReference type="Proteomes" id="UP001319861"/>
    </source>
</evidence>
<keyword evidence="2" id="KW-0560">Oxidoreductase</keyword>
<dbReference type="EMBL" id="AP024525">
    <property type="protein sequence ID" value="BCT75702.1"/>
    <property type="molecule type" value="Genomic_DNA"/>
</dbReference>
<dbReference type="Proteomes" id="UP001319861">
    <property type="component" value="Chromosome"/>
</dbReference>
<dbReference type="CDD" id="cd02000">
    <property type="entry name" value="TPP_E1_PDC_ADC_BCADC"/>
    <property type="match status" value="1"/>
</dbReference>
<dbReference type="SUPFAM" id="SSF52518">
    <property type="entry name" value="Thiamin diphosphate-binding fold (THDP-binding)"/>
    <property type="match status" value="1"/>
</dbReference>
<organism evidence="6 7">
    <name type="scientific">Sinomonas cyclohexanicum</name>
    <name type="common">Corynebacterium cyclohexanicum</name>
    <dbReference type="NCBI Taxonomy" id="322009"/>
    <lineage>
        <taxon>Bacteria</taxon>
        <taxon>Bacillati</taxon>
        <taxon>Actinomycetota</taxon>
        <taxon>Actinomycetes</taxon>
        <taxon>Micrococcales</taxon>
        <taxon>Micrococcaceae</taxon>
        <taxon>Sinomonas</taxon>
    </lineage>
</organism>
<feature type="region of interest" description="Disordered" evidence="4">
    <location>
        <begin position="1"/>
        <end position="21"/>
    </location>
</feature>
<comment type="cofactor">
    <cofactor evidence="1">
        <name>thiamine diphosphate</name>
        <dbReference type="ChEBI" id="CHEBI:58937"/>
    </cofactor>
</comment>
<evidence type="ECO:0000256" key="4">
    <source>
        <dbReference type="SAM" id="MobiDB-lite"/>
    </source>
</evidence>
<dbReference type="InterPro" id="IPR017596">
    <property type="entry name" value="PdhA/BkdA"/>
</dbReference>
<dbReference type="InterPro" id="IPR001017">
    <property type="entry name" value="DH_E1"/>
</dbReference>
<dbReference type="Pfam" id="PF00676">
    <property type="entry name" value="E1_dh"/>
    <property type="match status" value="1"/>
</dbReference>
<keyword evidence="7" id="KW-1185">Reference proteome</keyword>
<dbReference type="InterPro" id="IPR050771">
    <property type="entry name" value="Alpha-ketoacid_DH_E1_comp"/>
</dbReference>
<accession>A0ABN6FHY5</accession>